<dbReference type="EMBL" id="BJXB01000003">
    <property type="protein sequence ID" value="GEM45320.1"/>
    <property type="molecule type" value="Genomic_DNA"/>
</dbReference>
<protein>
    <submittedName>
        <fullName evidence="1">Uncharacterized protein</fullName>
    </submittedName>
</protein>
<reference evidence="1 2" key="1">
    <citation type="submission" date="2019-07" db="EMBL/GenBank/DDBJ databases">
        <title>Whole genome shotgun sequence of Deinococcus cellulosilyticus NBRC 106333.</title>
        <authorList>
            <person name="Hosoyama A."/>
            <person name="Uohara A."/>
            <person name="Ohji S."/>
            <person name="Ichikawa N."/>
        </authorList>
    </citation>
    <scope>NUCLEOTIDE SEQUENCE [LARGE SCALE GENOMIC DNA]</scope>
    <source>
        <strain evidence="1 2">NBRC 106333</strain>
    </source>
</reference>
<evidence type="ECO:0000313" key="2">
    <source>
        <dbReference type="Proteomes" id="UP000321306"/>
    </source>
</evidence>
<dbReference type="RefSeq" id="WP_146882785.1">
    <property type="nucleotide sequence ID" value="NZ_BJXB01000003.1"/>
</dbReference>
<evidence type="ECO:0000313" key="1">
    <source>
        <dbReference type="EMBL" id="GEM45320.1"/>
    </source>
</evidence>
<proteinExistence type="predicted"/>
<accession>A0A511MXP0</accession>
<name>A0A511MXP0_DEIC1</name>
<comment type="caution">
    <text evidence="1">The sequence shown here is derived from an EMBL/GenBank/DDBJ whole genome shotgun (WGS) entry which is preliminary data.</text>
</comment>
<sequence>MRDLQALNDWGYQNGFYRFSNEELKQLARRADVRLRNAKNHFRDVVQTVPCKYSAIEQADLLVQRRLRFKRQLSRFMRMVGVGWGF</sequence>
<dbReference type="AlphaFoldDB" id="A0A511MXP0"/>
<keyword evidence="2" id="KW-1185">Reference proteome</keyword>
<organism evidence="1 2">
    <name type="scientific">Deinococcus cellulosilyticus (strain DSM 18568 / NBRC 106333 / KACC 11606 / 5516J-15)</name>
    <dbReference type="NCBI Taxonomy" id="1223518"/>
    <lineage>
        <taxon>Bacteria</taxon>
        <taxon>Thermotogati</taxon>
        <taxon>Deinococcota</taxon>
        <taxon>Deinococci</taxon>
        <taxon>Deinococcales</taxon>
        <taxon>Deinococcaceae</taxon>
        <taxon>Deinococcus</taxon>
    </lineage>
</organism>
<dbReference type="Proteomes" id="UP000321306">
    <property type="component" value="Unassembled WGS sequence"/>
</dbReference>
<gene>
    <name evidence="1" type="ORF">DC3_09550</name>
</gene>